<dbReference type="Gene3D" id="3.30.565.10">
    <property type="entry name" value="Histidine kinase-like ATPase, C-terminal domain"/>
    <property type="match status" value="1"/>
</dbReference>
<dbReference type="GO" id="GO:0005886">
    <property type="term" value="C:plasma membrane"/>
    <property type="evidence" value="ECO:0007669"/>
    <property type="project" value="UniProtKB-SubCell"/>
</dbReference>
<dbReference type="InterPro" id="IPR004358">
    <property type="entry name" value="Sig_transdc_His_kin-like_C"/>
</dbReference>
<dbReference type="CDD" id="cd00075">
    <property type="entry name" value="HATPase"/>
    <property type="match status" value="1"/>
</dbReference>
<dbReference type="InterPro" id="IPR047669">
    <property type="entry name" value="MtrAB_MtrB"/>
</dbReference>
<evidence type="ECO:0000256" key="6">
    <source>
        <dbReference type="ARBA" id="ARBA00022679"/>
    </source>
</evidence>
<dbReference type="InterPro" id="IPR005467">
    <property type="entry name" value="His_kinase_dom"/>
</dbReference>
<dbReference type="PANTHER" id="PTHR43547:SF2">
    <property type="entry name" value="HYBRID SIGNAL TRANSDUCTION HISTIDINE KINASE C"/>
    <property type="match status" value="1"/>
</dbReference>
<dbReference type="RefSeq" id="WP_132878534.1">
    <property type="nucleotide sequence ID" value="NZ_SLXQ01000009.1"/>
</dbReference>
<dbReference type="PANTHER" id="PTHR43547">
    <property type="entry name" value="TWO-COMPONENT HISTIDINE KINASE"/>
    <property type="match status" value="1"/>
</dbReference>
<evidence type="ECO:0000256" key="15">
    <source>
        <dbReference type="SAM" id="MobiDB-lite"/>
    </source>
</evidence>
<evidence type="ECO:0000256" key="16">
    <source>
        <dbReference type="SAM" id="Phobius"/>
    </source>
</evidence>
<evidence type="ECO:0000256" key="9">
    <source>
        <dbReference type="ARBA" id="ARBA00022777"/>
    </source>
</evidence>
<evidence type="ECO:0000256" key="14">
    <source>
        <dbReference type="ARBA" id="ARBA00035305"/>
    </source>
</evidence>
<keyword evidence="11 16" id="KW-1133">Transmembrane helix</keyword>
<keyword evidence="4" id="KW-1003">Cell membrane</keyword>
<dbReference type="GO" id="GO:0005524">
    <property type="term" value="F:ATP binding"/>
    <property type="evidence" value="ECO:0007669"/>
    <property type="project" value="UniProtKB-KW"/>
</dbReference>
<keyword evidence="12" id="KW-0902">Two-component regulatory system</keyword>
<dbReference type="InterPro" id="IPR036097">
    <property type="entry name" value="HisK_dim/P_sf"/>
</dbReference>
<reference evidence="19 20" key="1">
    <citation type="submission" date="2019-03" db="EMBL/GenBank/DDBJ databases">
        <title>Genomic Encyclopedia of Type Strains, Phase IV (KMG-IV): sequencing the most valuable type-strain genomes for metagenomic binning, comparative biology and taxonomic classification.</title>
        <authorList>
            <person name="Goeker M."/>
        </authorList>
    </citation>
    <scope>NUCLEOTIDE SEQUENCE [LARGE SCALE GENOMIC DNA]</scope>
    <source>
        <strain evidence="19 20">DSM 45765</strain>
    </source>
</reference>
<dbReference type="EMBL" id="SLXQ01000009">
    <property type="protein sequence ID" value="TCP49223.1"/>
    <property type="molecule type" value="Genomic_DNA"/>
</dbReference>
<evidence type="ECO:0000256" key="2">
    <source>
        <dbReference type="ARBA" id="ARBA00004651"/>
    </source>
</evidence>
<evidence type="ECO:0000256" key="3">
    <source>
        <dbReference type="ARBA" id="ARBA00012438"/>
    </source>
</evidence>
<dbReference type="PROSITE" id="PS50885">
    <property type="entry name" value="HAMP"/>
    <property type="match status" value="1"/>
</dbReference>
<evidence type="ECO:0000256" key="1">
    <source>
        <dbReference type="ARBA" id="ARBA00000085"/>
    </source>
</evidence>
<comment type="catalytic activity">
    <reaction evidence="1">
        <text>ATP + protein L-histidine = ADP + protein N-phospho-L-histidine.</text>
        <dbReference type="EC" id="2.7.13.3"/>
    </reaction>
</comment>
<evidence type="ECO:0000256" key="11">
    <source>
        <dbReference type="ARBA" id="ARBA00022989"/>
    </source>
</evidence>
<dbReference type="SUPFAM" id="SSF47384">
    <property type="entry name" value="Homodimeric domain of signal transducing histidine kinase"/>
    <property type="match status" value="1"/>
</dbReference>
<dbReference type="AlphaFoldDB" id="A0A4R2QIN8"/>
<dbReference type="PROSITE" id="PS50109">
    <property type="entry name" value="HIS_KIN"/>
    <property type="match status" value="1"/>
</dbReference>
<keyword evidence="8" id="KW-0547">Nucleotide-binding</keyword>
<dbReference type="Pfam" id="PF02518">
    <property type="entry name" value="HATPase_c"/>
    <property type="match status" value="1"/>
</dbReference>
<dbReference type="InterPro" id="IPR003660">
    <property type="entry name" value="HAMP_dom"/>
</dbReference>
<evidence type="ECO:0000256" key="13">
    <source>
        <dbReference type="ARBA" id="ARBA00023136"/>
    </source>
</evidence>
<feature type="compositionally biased region" description="Low complexity" evidence="15">
    <location>
        <begin position="558"/>
        <end position="567"/>
    </location>
</feature>
<keyword evidence="13 16" id="KW-0472">Membrane</keyword>
<dbReference type="CDD" id="cd00082">
    <property type="entry name" value="HisKA"/>
    <property type="match status" value="1"/>
</dbReference>
<dbReference type="PRINTS" id="PR00344">
    <property type="entry name" value="BCTRLSENSOR"/>
</dbReference>
<keyword evidence="7 16" id="KW-0812">Transmembrane</keyword>
<organism evidence="19 20">
    <name type="scientific">Tamaricihabitans halophyticus</name>
    <dbReference type="NCBI Taxonomy" id="1262583"/>
    <lineage>
        <taxon>Bacteria</taxon>
        <taxon>Bacillati</taxon>
        <taxon>Actinomycetota</taxon>
        <taxon>Actinomycetes</taxon>
        <taxon>Pseudonocardiales</taxon>
        <taxon>Pseudonocardiaceae</taxon>
        <taxon>Tamaricihabitans</taxon>
    </lineage>
</organism>
<evidence type="ECO:0000313" key="20">
    <source>
        <dbReference type="Proteomes" id="UP000294911"/>
    </source>
</evidence>
<evidence type="ECO:0000259" key="18">
    <source>
        <dbReference type="PROSITE" id="PS50885"/>
    </source>
</evidence>
<keyword evidence="10" id="KW-0067">ATP-binding</keyword>
<accession>A0A4R2QIN8</accession>
<keyword evidence="20" id="KW-1185">Reference proteome</keyword>
<evidence type="ECO:0000313" key="19">
    <source>
        <dbReference type="EMBL" id="TCP49223.1"/>
    </source>
</evidence>
<feature type="region of interest" description="Disordered" evidence="15">
    <location>
        <begin position="532"/>
        <end position="604"/>
    </location>
</feature>
<keyword evidence="9 19" id="KW-0418">Kinase</keyword>
<dbReference type="CDD" id="cd06225">
    <property type="entry name" value="HAMP"/>
    <property type="match status" value="1"/>
</dbReference>
<dbReference type="OrthoDB" id="9786919at2"/>
<keyword evidence="6" id="KW-0808">Transferase</keyword>
<sequence>MSNVLARSGRFAVRVAGRFAAFVRRHWAAVGLVWRRSVQFRVTVSTLALSSAVVFVLGMLLQSQITERLVDAKRNAAIAQTRDAVTTAERELSGMDPGTDSIDNRLRSTLNQITSSTAAEDTTAVSAAGAFEPVLADAGPNVPAGERSWQGPFDQVSNDLHRFVASGQMTTQVHTVGPENNSKTYLVVGAPVTSTMRPLQLYLLFPLAGEQATVTVVQNTLLVGGLALLLLLGGITNLVTRQVVQPVRKAAAAAQRFADGDLDERLRVVGEDDVARLGQSYNEMAESIQRQIRQLEEFGQLQRRFTSDVSHELRTPLTTVRMAADVLHASREQFPDGLARSTELLVDELDRFETLLGDLLEISRLDAGVEELAAETTDVRPIAERAAEQVSVIAGSAGSELLLEMPDVEVNAEIDARRVERILRNLLGNAVDHGEGRPVRLRLGYNEHTIAFTVRDYGVGLRSGEAELVFNRFWRADPSRNRHTGGTGLGLAISAEDARLHGGKLEAWGAPGEGACFRLVLPRVVGVEMTESPLELPPDGARPADGPRLLGPGTNGQVVAGELVPEGVEPEGVEPDGGERNAADPDAAGSDELAAEQDVREEAR</sequence>
<dbReference type="InterPro" id="IPR003661">
    <property type="entry name" value="HisK_dim/P_dom"/>
</dbReference>
<dbReference type="SMART" id="SM00304">
    <property type="entry name" value="HAMP"/>
    <property type="match status" value="1"/>
</dbReference>
<comment type="subcellular location">
    <subcellularLocation>
        <location evidence="2">Cell membrane</location>
        <topology evidence="2">Multi-pass membrane protein</topology>
    </subcellularLocation>
</comment>
<evidence type="ECO:0000259" key="17">
    <source>
        <dbReference type="PROSITE" id="PS50109"/>
    </source>
</evidence>
<evidence type="ECO:0000256" key="4">
    <source>
        <dbReference type="ARBA" id="ARBA00022475"/>
    </source>
</evidence>
<evidence type="ECO:0000256" key="5">
    <source>
        <dbReference type="ARBA" id="ARBA00022553"/>
    </source>
</evidence>
<dbReference type="Proteomes" id="UP000294911">
    <property type="component" value="Unassembled WGS sequence"/>
</dbReference>
<dbReference type="Pfam" id="PF00512">
    <property type="entry name" value="HisKA"/>
    <property type="match status" value="1"/>
</dbReference>
<dbReference type="Gene3D" id="1.10.287.130">
    <property type="match status" value="1"/>
</dbReference>
<dbReference type="EC" id="2.7.13.3" evidence="3"/>
<dbReference type="InterPro" id="IPR003594">
    <property type="entry name" value="HATPase_dom"/>
</dbReference>
<comment type="caution">
    <text evidence="19">The sequence shown here is derived from an EMBL/GenBank/DDBJ whole genome shotgun (WGS) entry which is preliminary data.</text>
</comment>
<feature type="domain" description="HAMP" evidence="18">
    <location>
        <begin position="241"/>
        <end position="293"/>
    </location>
</feature>
<dbReference type="SUPFAM" id="SSF158472">
    <property type="entry name" value="HAMP domain-like"/>
    <property type="match status" value="1"/>
</dbReference>
<dbReference type="InterPro" id="IPR036890">
    <property type="entry name" value="HATPase_C_sf"/>
</dbReference>
<evidence type="ECO:0000256" key="7">
    <source>
        <dbReference type="ARBA" id="ARBA00022692"/>
    </source>
</evidence>
<gene>
    <name evidence="19" type="ORF">EV191_10945</name>
</gene>
<dbReference type="NCBIfam" id="NF040691">
    <property type="entry name" value="MtrAB_MtrB"/>
    <property type="match status" value="1"/>
</dbReference>
<dbReference type="SMART" id="SM00387">
    <property type="entry name" value="HATPase_c"/>
    <property type="match status" value="1"/>
</dbReference>
<feature type="domain" description="Histidine kinase" evidence="17">
    <location>
        <begin position="308"/>
        <end position="525"/>
    </location>
</feature>
<protein>
    <recommendedName>
        <fullName evidence="14">Sensor histidine kinase MtrB</fullName>
        <ecNumber evidence="3">2.7.13.3</ecNumber>
    </recommendedName>
</protein>
<dbReference type="SMART" id="SM00388">
    <property type="entry name" value="HisKA"/>
    <property type="match status" value="1"/>
</dbReference>
<dbReference type="GO" id="GO:0000155">
    <property type="term" value="F:phosphorelay sensor kinase activity"/>
    <property type="evidence" value="ECO:0007669"/>
    <property type="project" value="InterPro"/>
</dbReference>
<dbReference type="Gene3D" id="6.10.340.10">
    <property type="match status" value="1"/>
</dbReference>
<evidence type="ECO:0000256" key="8">
    <source>
        <dbReference type="ARBA" id="ARBA00022741"/>
    </source>
</evidence>
<feature type="transmembrane region" description="Helical" evidence="16">
    <location>
        <begin position="42"/>
        <end position="61"/>
    </location>
</feature>
<keyword evidence="5" id="KW-0597">Phosphoprotein</keyword>
<proteinExistence type="predicted"/>
<evidence type="ECO:0000256" key="10">
    <source>
        <dbReference type="ARBA" id="ARBA00022840"/>
    </source>
</evidence>
<dbReference type="FunFam" id="1.10.287.130:FF:000010">
    <property type="entry name" value="Two-component sensor histidine kinase"/>
    <property type="match status" value="1"/>
</dbReference>
<name>A0A4R2QIN8_9PSEU</name>
<dbReference type="FunFam" id="3.30.565.10:FF:000013">
    <property type="entry name" value="Two-component sensor histidine kinase"/>
    <property type="match status" value="1"/>
</dbReference>
<dbReference type="Pfam" id="PF00672">
    <property type="entry name" value="HAMP"/>
    <property type="match status" value="1"/>
</dbReference>
<dbReference type="SUPFAM" id="SSF55874">
    <property type="entry name" value="ATPase domain of HSP90 chaperone/DNA topoisomerase II/histidine kinase"/>
    <property type="match status" value="1"/>
</dbReference>
<evidence type="ECO:0000256" key="12">
    <source>
        <dbReference type="ARBA" id="ARBA00023012"/>
    </source>
</evidence>